<name>A0AAD6IHT8_PENCN</name>
<evidence type="ECO:0000259" key="2">
    <source>
        <dbReference type="Pfam" id="PF14832"/>
    </source>
</evidence>
<reference evidence="3" key="1">
    <citation type="journal article" date="2023" name="IMA Fungus">
        <title>Comparative genomic study of the Penicillium genus elucidates a diverse pangenome and 15 lateral gene transfer events.</title>
        <authorList>
            <person name="Petersen C."/>
            <person name="Sorensen T."/>
            <person name="Nielsen M.R."/>
            <person name="Sondergaard T.E."/>
            <person name="Sorensen J.L."/>
            <person name="Fitzpatrick D.A."/>
            <person name="Frisvad J.C."/>
            <person name="Nielsen K.L."/>
        </authorList>
    </citation>
    <scope>NUCLEOTIDE SEQUENCE</scope>
    <source>
        <strain evidence="3">IBT 15450</strain>
    </source>
</reference>
<dbReference type="AlphaFoldDB" id="A0AAD6IHT8"/>
<dbReference type="Gene3D" id="3.30.429.10">
    <property type="entry name" value="Macrophage Migration Inhibitory Factor"/>
    <property type="match status" value="1"/>
</dbReference>
<proteinExistence type="predicted"/>
<reference evidence="3" key="2">
    <citation type="submission" date="2023-01" db="EMBL/GenBank/DDBJ databases">
        <authorList>
            <person name="Petersen C."/>
        </authorList>
    </citation>
    <scope>NUCLEOTIDE SEQUENCE</scope>
    <source>
        <strain evidence="3">IBT 15450</strain>
    </source>
</reference>
<feature type="domain" description="Tautomerase cis-CaaD-like" evidence="2">
    <location>
        <begin position="5"/>
        <end position="130"/>
    </location>
</feature>
<evidence type="ECO:0000313" key="4">
    <source>
        <dbReference type="Proteomes" id="UP001219568"/>
    </source>
</evidence>
<sequence>MSVFNPNTISPTDKEQLAKSITKLYVSYGLPAFYVQAHFIKDVPGTAFVGGEVHPNFADIYRVARAFQSEEAKQRFFSGVDNILDPECESKEMEWEYFIAEASRDLWKMSGLVPQQPGSEGEKKWAQLNKAVKLE</sequence>
<dbReference type="InterPro" id="IPR028116">
    <property type="entry name" value="Cis-CaaD-like"/>
</dbReference>
<dbReference type="Pfam" id="PF14832">
    <property type="entry name" value="Tautomerase_3"/>
    <property type="match status" value="1"/>
</dbReference>
<evidence type="ECO:0000256" key="1">
    <source>
        <dbReference type="SAM" id="MobiDB-lite"/>
    </source>
</evidence>
<feature type="region of interest" description="Disordered" evidence="1">
    <location>
        <begin position="114"/>
        <end position="135"/>
    </location>
</feature>
<gene>
    <name evidence="3" type="ORF">N7460_001378</name>
</gene>
<accession>A0AAD6IHT8</accession>
<dbReference type="Proteomes" id="UP001219568">
    <property type="component" value="Unassembled WGS sequence"/>
</dbReference>
<comment type="caution">
    <text evidence="3">The sequence shown here is derived from an EMBL/GenBank/DDBJ whole genome shotgun (WGS) entry which is preliminary data.</text>
</comment>
<dbReference type="EMBL" id="JAQJZL010000002">
    <property type="protein sequence ID" value="KAJ6050844.1"/>
    <property type="molecule type" value="Genomic_DNA"/>
</dbReference>
<keyword evidence="4" id="KW-1185">Reference proteome</keyword>
<dbReference type="InterPro" id="IPR014347">
    <property type="entry name" value="Tautomerase/MIF_sf"/>
</dbReference>
<protein>
    <recommendedName>
        <fullName evidence="2">Tautomerase cis-CaaD-like domain-containing protein</fullName>
    </recommendedName>
</protein>
<evidence type="ECO:0000313" key="3">
    <source>
        <dbReference type="EMBL" id="KAJ6050844.1"/>
    </source>
</evidence>
<organism evidence="3 4">
    <name type="scientific">Penicillium canescens</name>
    <dbReference type="NCBI Taxonomy" id="5083"/>
    <lineage>
        <taxon>Eukaryota</taxon>
        <taxon>Fungi</taxon>
        <taxon>Dikarya</taxon>
        <taxon>Ascomycota</taxon>
        <taxon>Pezizomycotina</taxon>
        <taxon>Eurotiomycetes</taxon>
        <taxon>Eurotiomycetidae</taxon>
        <taxon>Eurotiales</taxon>
        <taxon>Aspergillaceae</taxon>
        <taxon>Penicillium</taxon>
    </lineage>
</organism>